<evidence type="ECO:0000313" key="2">
    <source>
        <dbReference type="EMBL" id="KAF4455220.1"/>
    </source>
</evidence>
<dbReference type="EMBL" id="JAADJG010000100">
    <property type="protein sequence ID" value="KAF4455220.1"/>
    <property type="molecule type" value="Genomic_DNA"/>
</dbReference>
<dbReference type="Proteomes" id="UP000605986">
    <property type="component" value="Unassembled WGS sequence"/>
</dbReference>
<feature type="compositionally biased region" description="Polar residues" evidence="1">
    <location>
        <begin position="26"/>
        <end position="35"/>
    </location>
</feature>
<keyword evidence="3" id="KW-1185">Reference proteome</keyword>
<protein>
    <submittedName>
        <fullName evidence="2">Uncharacterized protein</fullName>
    </submittedName>
</protein>
<name>A0A8H4P146_9HYPO</name>
<feature type="compositionally biased region" description="Acidic residues" evidence="1">
    <location>
        <begin position="129"/>
        <end position="146"/>
    </location>
</feature>
<evidence type="ECO:0000313" key="3">
    <source>
        <dbReference type="Proteomes" id="UP000605986"/>
    </source>
</evidence>
<comment type="caution">
    <text evidence="2">The sequence shown here is derived from an EMBL/GenBank/DDBJ whole genome shotgun (WGS) entry which is preliminary data.</text>
</comment>
<accession>A0A8H4P146</accession>
<proteinExistence type="predicted"/>
<sequence length="206" mass="22717">MSKRQKRSETKRAHGNSSRYKPGLSSKGQEASKNLNPCCKPKSNPQAGDRNVEIVTACDEEFSESNDTLVKANTLKNRGVPRDKTGKAIKHRSKAAKTNTPTNDESSAQADKGFTDAESGDASTKGVSDCDESETDVESDEEESEVEIEIKIKIKSKDKTKTKVFKAKCERTEAEKGEQSDVQKLIGKVEKWIANQSNRECEVSED</sequence>
<feature type="region of interest" description="Disordered" evidence="1">
    <location>
        <begin position="1"/>
        <end position="146"/>
    </location>
</feature>
<reference evidence="2" key="1">
    <citation type="submission" date="2020-01" db="EMBL/GenBank/DDBJ databases">
        <title>Identification and distribution of gene clusters putatively required for synthesis of sphingolipid metabolism inhibitors in phylogenetically diverse species of the filamentous fungus Fusarium.</title>
        <authorList>
            <person name="Kim H.-S."/>
            <person name="Busman M."/>
            <person name="Brown D.W."/>
            <person name="Divon H."/>
            <person name="Uhlig S."/>
            <person name="Proctor R.H."/>
        </authorList>
    </citation>
    <scope>NUCLEOTIDE SEQUENCE</scope>
    <source>
        <strain evidence="2">NRRL 53441</strain>
    </source>
</reference>
<gene>
    <name evidence="2" type="ORF">F53441_2370</name>
</gene>
<dbReference type="AlphaFoldDB" id="A0A8H4P146"/>
<feature type="compositionally biased region" description="Polar residues" evidence="1">
    <location>
        <begin position="96"/>
        <end position="109"/>
    </location>
</feature>
<organism evidence="2 3">
    <name type="scientific">Fusarium austroafricanum</name>
    <dbReference type="NCBI Taxonomy" id="2364996"/>
    <lineage>
        <taxon>Eukaryota</taxon>
        <taxon>Fungi</taxon>
        <taxon>Dikarya</taxon>
        <taxon>Ascomycota</taxon>
        <taxon>Pezizomycotina</taxon>
        <taxon>Sordariomycetes</taxon>
        <taxon>Hypocreomycetidae</taxon>
        <taxon>Hypocreales</taxon>
        <taxon>Nectriaceae</taxon>
        <taxon>Fusarium</taxon>
        <taxon>Fusarium concolor species complex</taxon>
    </lineage>
</organism>
<evidence type="ECO:0000256" key="1">
    <source>
        <dbReference type="SAM" id="MobiDB-lite"/>
    </source>
</evidence>